<dbReference type="PATRIC" id="fig|305.108.peg.2889"/>
<gene>
    <name evidence="1" type="ORF">RUN1985_v1_190039</name>
</gene>
<reference evidence="1" key="1">
    <citation type="submission" date="2015-10" db="EMBL/GenBank/DDBJ databases">
        <authorList>
            <person name="Gilbert D.G."/>
        </authorList>
    </citation>
    <scope>NUCLEOTIDE SEQUENCE</scope>
    <source>
        <strain evidence="1">Phyl III-seqv23</strain>
    </source>
</reference>
<organism evidence="1">
    <name type="scientific">Ralstonia solanacearum</name>
    <name type="common">Pseudomonas solanacearum</name>
    <dbReference type="NCBI Taxonomy" id="305"/>
    <lineage>
        <taxon>Bacteria</taxon>
        <taxon>Pseudomonadati</taxon>
        <taxon>Pseudomonadota</taxon>
        <taxon>Betaproteobacteria</taxon>
        <taxon>Burkholderiales</taxon>
        <taxon>Burkholderiaceae</taxon>
        <taxon>Ralstonia</taxon>
        <taxon>Ralstonia solanacearum species complex</taxon>
    </lineage>
</organism>
<proteinExistence type="predicted"/>
<accession>A0A0S4V1W5</accession>
<dbReference type="EMBL" id="LN899824">
    <property type="protein sequence ID" value="CUV28245.1"/>
    <property type="molecule type" value="Genomic_DNA"/>
</dbReference>
<evidence type="ECO:0000313" key="1">
    <source>
        <dbReference type="EMBL" id="CUV28245.1"/>
    </source>
</evidence>
<name>A0A0S4V1W5_RALSL</name>
<protein>
    <submittedName>
        <fullName evidence="1">Uncharacterized protein</fullName>
    </submittedName>
</protein>
<sequence length="76" mass="8276">MDARLPALETALPEIADRLTKPEARSEQFAAREDVAALRGERLKTIGDPTWNRTTLTCLLVRYSAGSGGNAHRPTA</sequence>
<dbReference type="AlphaFoldDB" id="A0A0S4V1W5"/>